<evidence type="ECO:0000256" key="4">
    <source>
        <dbReference type="PIRNR" id="PIRNR006078"/>
    </source>
</evidence>
<evidence type="ECO:0000256" key="2">
    <source>
        <dbReference type="ARBA" id="ARBA00022679"/>
    </source>
</evidence>
<dbReference type="PIRSF" id="PIRSF006078">
    <property type="entry name" value="GlxK"/>
    <property type="match status" value="1"/>
</dbReference>
<name>A0A918CEW6_AGRME</name>
<dbReference type="InterPro" id="IPR036129">
    <property type="entry name" value="Glycerate_kinase_sf"/>
</dbReference>
<reference evidence="5" key="2">
    <citation type="submission" date="2020-09" db="EMBL/GenBank/DDBJ databases">
        <authorList>
            <person name="Sun Q."/>
            <person name="Ohkuma M."/>
        </authorList>
    </citation>
    <scope>NUCLEOTIDE SEQUENCE</scope>
    <source>
        <strain evidence="5">JCM 3346</strain>
    </source>
</reference>
<proteinExistence type="inferred from homology"/>
<dbReference type="PANTHER" id="PTHR21599">
    <property type="entry name" value="GLYCERATE KINASE"/>
    <property type="match status" value="1"/>
</dbReference>
<dbReference type="GO" id="GO:0008887">
    <property type="term" value="F:glycerate kinase activity"/>
    <property type="evidence" value="ECO:0007669"/>
    <property type="project" value="UniProtKB-UniRule"/>
</dbReference>
<comment type="similarity">
    <text evidence="1 4">Belongs to the glycerate kinase type-1 family.</text>
</comment>
<dbReference type="SUPFAM" id="SSF110738">
    <property type="entry name" value="Glycerate kinase I"/>
    <property type="match status" value="1"/>
</dbReference>
<dbReference type="PANTHER" id="PTHR21599:SF0">
    <property type="entry name" value="GLYCERATE KINASE"/>
    <property type="match status" value="1"/>
</dbReference>
<reference evidence="5" key="1">
    <citation type="journal article" date="2014" name="Int. J. Syst. Evol. Microbiol.">
        <title>Complete genome sequence of Corynebacterium casei LMG S-19264T (=DSM 44701T), isolated from a smear-ripened cheese.</title>
        <authorList>
            <consortium name="US DOE Joint Genome Institute (JGI-PGF)"/>
            <person name="Walter F."/>
            <person name="Albersmeier A."/>
            <person name="Kalinowski J."/>
            <person name="Ruckert C."/>
        </authorList>
    </citation>
    <scope>NUCLEOTIDE SEQUENCE</scope>
    <source>
        <strain evidence="5">JCM 3346</strain>
    </source>
</reference>
<evidence type="ECO:0000313" key="6">
    <source>
        <dbReference type="Proteomes" id="UP000610303"/>
    </source>
</evidence>
<evidence type="ECO:0000256" key="1">
    <source>
        <dbReference type="ARBA" id="ARBA00006284"/>
    </source>
</evidence>
<keyword evidence="6" id="KW-1185">Reference proteome</keyword>
<dbReference type="NCBIfam" id="TIGR00045">
    <property type="entry name" value="glycerate kinase"/>
    <property type="match status" value="1"/>
</dbReference>
<keyword evidence="3 4" id="KW-0418">Kinase</keyword>
<evidence type="ECO:0008006" key="7">
    <source>
        <dbReference type="Google" id="ProtNLM"/>
    </source>
</evidence>
<evidence type="ECO:0000256" key="3">
    <source>
        <dbReference type="ARBA" id="ARBA00022777"/>
    </source>
</evidence>
<organism evidence="5 6">
    <name type="scientific">Agromyces mediolanus</name>
    <name type="common">Corynebacterium mediolanum</name>
    <dbReference type="NCBI Taxonomy" id="41986"/>
    <lineage>
        <taxon>Bacteria</taxon>
        <taxon>Bacillati</taxon>
        <taxon>Actinomycetota</taxon>
        <taxon>Actinomycetes</taxon>
        <taxon>Micrococcales</taxon>
        <taxon>Microbacteriaceae</taxon>
        <taxon>Agromyces</taxon>
    </lineage>
</organism>
<dbReference type="AlphaFoldDB" id="A0A918CEW6"/>
<dbReference type="RefSeq" id="WP_189084368.1">
    <property type="nucleotide sequence ID" value="NZ_BMRJ01000001.1"/>
</dbReference>
<dbReference type="InterPro" id="IPR018197">
    <property type="entry name" value="Glycerate_kinase_RE-like"/>
</dbReference>
<comment type="caution">
    <text evidence="5">The sequence shown here is derived from an EMBL/GenBank/DDBJ whole genome shotgun (WGS) entry which is preliminary data.</text>
</comment>
<dbReference type="Proteomes" id="UP000610303">
    <property type="component" value="Unassembled WGS sequence"/>
</dbReference>
<dbReference type="InterPro" id="IPR004381">
    <property type="entry name" value="Glycerate_kinase"/>
</dbReference>
<dbReference type="InterPro" id="IPR018193">
    <property type="entry name" value="Glyc_kinase_flavodox-like_fold"/>
</dbReference>
<protein>
    <recommendedName>
        <fullName evidence="7">Glycerate kinase</fullName>
    </recommendedName>
</protein>
<accession>A0A918CEW6</accession>
<dbReference type="Gene3D" id="3.40.50.10350">
    <property type="entry name" value="Glycerate kinase, domain 1"/>
    <property type="match status" value="1"/>
</dbReference>
<dbReference type="Pfam" id="PF02595">
    <property type="entry name" value="Gly_kinase"/>
    <property type="match status" value="1"/>
</dbReference>
<dbReference type="EMBL" id="BMRJ01000001">
    <property type="protein sequence ID" value="GGR20450.1"/>
    <property type="molecule type" value="Genomic_DNA"/>
</dbReference>
<dbReference type="GO" id="GO:0031388">
    <property type="term" value="P:organic acid phosphorylation"/>
    <property type="evidence" value="ECO:0007669"/>
    <property type="project" value="UniProtKB-UniRule"/>
</dbReference>
<sequence>MDNAFPNGDGAARPAGPRIVVAPDSFKGSATAADAARAIAGGWASVRPFDELVLRPMADGGEGTLDAFAAAVPGAERRPVVVAGPAGGEHTAEWLLLPDGTAVVELAATSGLTLLDRPRPLEASTRGFGEAIGAALDAGAERLLLALGGSGSTDGGTGALTALGARFLRADGAPIAPGGGGLVELDRVELDGLRALPPGGATILGDVTNPLLGADGAAAVFGPQKGADAATVARLEQGLARLAEATPGGAALAAAAGAGAAGGTGFGLLVWGARMSGGAAAVAEAIGLDAVLDGARIVITGEGRYDRQSAAGKAPSEVAARAAAAGVPVALVAGRIEAETSAFRAAASLSSLAGSGARAMADPLAWLRAAGVELARAR</sequence>
<dbReference type="Gene3D" id="3.90.1510.10">
    <property type="entry name" value="Glycerate kinase, domain 2"/>
    <property type="match status" value="1"/>
</dbReference>
<evidence type="ECO:0000313" key="5">
    <source>
        <dbReference type="EMBL" id="GGR20450.1"/>
    </source>
</evidence>
<gene>
    <name evidence="5" type="ORF">GCM10010196_12200</name>
</gene>
<keyword evidence="2 4" id="KW-0808">Transferase</keyword>